<evidence type="ECO:0000313" key="1">
    <source>
        <dbReference type="EMBL" id="PWL01143.1"/>
    </source>
</evidence>
<gene>
    <name evidence="1" type="ORF">B0H50_11117</name>
</gene>
<reference evidence="1 2" key="1">
    <citation type="submission" date="2018-05" db="EMBL/GenBank/DDBJ databases">
        <title>Animal gut microbial communities from fecal samples from Wisconsin, USA.</title>
        <authorList>
            <person name="Neumann A."/>
        </authorList>
    </citation>
    <scope>NUCLEOTIDE SEQUENCE [LARGE SCALE GENOMIC DNA]</scope>
    <source>
        <strain evidence="1 2">UWS4</strain>
    </source>
</reference>
<dbReference type="Gene3D" id="1.50.10.100">
    <property type="entry name" value="Chondroitin AC/alginate lyase"/>
    <property type="match status" value="1"/>
</dbReference>
<dbReference type="InterPro" id="IPR008929">
    <property type="entry name" value="Chondroitin_lyas"/>
</dbReference>
<dbReference type="Proteomes" id="UP000245523">
    <property type="component" value="Unassembled WGS sequence"/>
</dbReference>
<evidence type="ECO:0008006" key="3">
    <source>
        <dbReference type="Google" id="ProtNLM"/>
    </source>
</evidence>
<accession>A0ABX5LPT8</accession>
<dbReference type="EMBL" id="QGHD01000011">
    <property type="protein sequence ID" value="PWL01143.1"/>
    <property type="molecule type" value="Genomic_DNA"/>
</dbReference>
<comment type="caution">
    <text evidence="1">The sequence shown here is derived from an EMBL/GenBank/DDBJ whole genome shotgun (WGS) entry which is preliminary data.</text>
</comment>
<dbReference type="RefSeq" id="WP_109587466.1">
    <property type="nucleotide sequence ID" value="NZ_QGHD01000011.1"/>
</dbReference>
<organism evidence="1 2">
    <name type="scientific">Hallerella porci</name>
    <dbReference type="NCBI Taxonomy" id="1945871"/>
    <lineage>
        <taxon>Bacteria</taxon>
        <taxon>Pseudomonadati</taxon>
        <taxon>Fibrobacterota</taxon>
        <taxon>Fibrobacteria</taxon>
        <taxon>Fibrobacterales</taxon>
        <taxon>Fibrobacteraceae</taxon>
        <taxon>Hallerella</taxon>
    </lineage>
</organism>
<evidence type="ECO:0000313" key="2">
    <source>
        <dbReference type="Proteomes" id="UP000245523"/>
    </source>
</evidence>
<keyword evidence="2" id="KW-1185">Reference proteome</keyword>
<name>A0ABX5LPT8_9BACT</name>
<protein>
    <recommendedName>
        <fullName evidence="3">Heparinase II/III-like protein</fullName>
    </recommendedName>
</protein>
<proteinExistence type="predicted"/>
<sequence length="972" mass="111254">MDVALPLDFSYSTNDSIYVEHFIKSENRWESIKADSIVDDFVYFRTNSFSLFRLVKNVVKAAVYVDVPALGVTAKFSKNVRDIVDGYSSTVATICCSVVNGIYQPAQWIYKLYKKILCFDFVGIKDQLSKTFSSNDKSITSWNLSQNNIQIDTSSYNWKFFENYLHASDTIQLKPLNDDDNEAKKWATTRDNLNLLLTDEILSKLNSDKKNRFDFELDSTSGLGKIIVSNHKNNQIDTLNYEDYFLTSSSMIEDAAWIVDGINACYETFNLTGNYIKKWKDFGNSIDKSYTANCTKFYEAYDYKWSNQLSSTIDCGFFAKDFISKKGYNIFNNHQEKLIAISEAMVRISLLAWLDKNNFRAFSLMAYKKVYDGVLAWLELAAPFLAFNNIAIKSYGSLALYEYIHFGTDNNLKAINDALNIHYSSNGAYSEGAGYSEYIWEDFPYLLAALKEAYATQGQSIFINEKFLASPDYMYHFSRPVKNAGYIPVEIDDGCTYNPDYRIWGKLKENPIYYKWANKHPVDPYKLSPIMFLGFPNYNLDSLTIPTESNLLWGDFKDGIGLITAIAGNDTVALSMIAENGDLLENGQSHDQQDNLSITLSSSKKGFIIQDRGYSEFYNRSDENFHRYNNHNVLTYGKNCESSTSKKDCLIGGGQPDNYTISIDELRKRTEKMMGSTPGFFWSANMAIFNIVLKIKDKNYDFTVDGGYEAKVLDKHINNPQKNIIGYTARTNIIQDFIKNEFITNYRTILYFGESFWVIDRPTEKGMVWLANINAHLDSTHLKLYTSNKEPIDLLDTTITNYQIISIKQHIQRNDYDLINNEKKYLTNLWTSVQNKTSVMYIMEYPLTQELFSKTDICLQNFQCFATPNKDKYLIIPPRNTPFKICDILPYNDCSGDFSSTGITMISRNNDAYDILGVLDGSLTITKNGNTKEIHSATTAKNFYQYTSQDGSVFQENTAVNYLPALPLLLLR</sequence>